<evidence type="ECO:0000256" key="1">
    <source>
        <dbReference type="ARBA" id="ARBA00023125"/>
    </source>
</evidence>
<dbReference type="InterPro" id="IPR050342">
    <property type="entry name" value="HMGB"/>
</dbReference>
<dbReference type="SUPFAM" id="SSF47095">
    <property type="entry name" value="HMG-box"/>
    <property type="match status" value="2"/>
</dbReference>
<dbReference type="InterPro" id="IPR036910">
    <property type="entry name" value="HMG_box_dom_sf"/>
</dbReference>
<dbReference type="GO" id="GO:0005634">
    <property type="term" value="C:nucleus"/>
    <property type="evidence" value="ECO:0007669"/>
    <property type="project" value="UniProtKB-UniRule"/>
</dbReference>
<dbReference type="PANTHER" id="PTHR48112:SF22">
    <property type="entry name" value="MITOCHONDRIAL TRANSCRIPTION FACTOR A, ISOFORM B"/>
    <property type="match status" value="1"/>
</dbReference>
<dbReference type="Gene3D" id="1.10.30.10">
    <property type="entry name" value="High mobility group box domain"/>
    <property type="match status" value="2"/>
</dbReference>
<dbReference type="AlphaFoldDB" id="A0A8H7VGG6"/>
<dbReference type="EMBL" id="JAEPRB010000092">
    <property type="protein sequence ID" value="KAG2222081.1"/>
    <property type="molecule type" value="Genomic_DNA"/>
</dbReference>
<dbReference type="InterPro" id="IPR009071">
    <property type="entry name" value="HMG_box_dom"/>
</dbReference>
<dbReference type="Proteomes" id="UP000646827">
    <property type="component" value="Unassembled WGS sequence"/>
</dbReference>
<keyword evidence="5" id="KW-1185">Reference proteome</keyword>
<dbReference type="PANTHER" id="PTHR48112">
    <property type="entry name" value="HIGH MOBILITY GROUP PROTEIN DSP1"/>
    <property type="match status" value="1"/>
</dbReference>
<dbReference type="CDD" id="cd00084">
    <property type="entry name" value="HMG-box_SF"/>
    <property type="match status" value="1"/>
</dbReference>
<dbReference type="GO" id="GO:0006357">
    <property type="term" value="P:regulation of transcription by RNA polymerase II"/>
    <property type="evidence" value="ECO:0007669"/>
    <property type="project" value="TreeGrafter"/>
</dbReference>
<sequence>MNALTKLVQSGVGFQQRAYLSTKSMRPKKFKSILENVPPKPRSGWQVYIRENIKDVKPTTGKFNVAQATKELSVKWGALSDAEKQTYSDIYKKENEIHNEAYEKAIQGATAEQLYKENLLRRKYKLKELPDPNVPKRPAMNGYMYYLKKKRTEPSFQKLPLMEQSSQAAKEYKELPENEKKIYVDLAKGGLEKYHAEKKEYLARMTQNH</sequence>
<evidence type="ECO:0000313" key="4">
    <source>
        <dbReference type="EMBL" id="KAG2222081.1"/>
    </source>
</evidence>
<dbReference type="GO" id="GO:0003677">
    <property type="term" value="F:DNA binding"/>
    <property type="evidence" value="ECO:0007669"/>
    <property type="project" value="UniProtKB-UniRule"/>
</dbReference>
<feature type="DNA-binding region" description="HMG box" evidence="2">
    <location>
        <begin position="136"/>
        <end position="202"/>
    </location>
</feature>
<feature type="domain" description="HMG box" evidence="3">
    <location>
        <begin position="38"/>
        <end position="106"/>
    </location>
</feature>
<dbReference type="PROSITE" id="PS50118">
    <property type="entry name" value="HMG_BOX_2"/>
    <property type="match status" value="2"/>
</dbReference>
<dbReference type="SMART" id="SM00398">
    <property type="entry name" value="HMG"/>
    <property type="match status" value="2"/>
</dbReference>
<protein>
    <recommendedName>
        <fullName evidence="3">HMG box domain-containing protein</fullName>
    </recommendedName>
</protein>
<dbReference type="OrthoDB" id="5550281at2759"/>
<evidence type="ECO:0000259" key="3">
    <source>
        <dbReference type="PROSITE" id="PS50118"/>
    </source>
</evidence>
<gene>
    <name evidence="4" type="ORF">INT45_007967</name>
</gene>
<keyword evidence="1 2" id="KW-0238">DNA-binding</keyword>
<feature type="domain" description="HMG box" evidence="3">
    <location>
        <begin position="136"/>
        <end position="202"/>
    </location>
</feature>
<feature type="DNA-binding region" description="HMG box" evidence="2">
    <location>
        <begin position="38"/>
        <end position="106"/>
    </location>
</feature>
<evidence type="ECO:0000313" key="5">
    <source>
        <dbReference type="Proteomes" id="UP000646827"/>
    </source>
</evidence>
<dbReference type="Pfam" id="PF00505">
    <property type="entry name" value="HMG_box"/>
    <property type="match status" value="1"/>
</dbReference>
<reference evidence="4 5" key="1">
    <citation type="submission" date="2020-12" db="EMBL/GenBank/DDBJ databases">
        <title>Metabolic potential, ecology and presence of endohyphal bacteria is reflected in genomic diversity of Mucoromycotina.</title>
        <authorList>
            <person name="Muszewska A."/>
            <person name="Okrasinska A."/>
            <person name="Steczkiewicz K."/>
            <person name="Drgas O."/>
            <person name="Orlowska M."/>
            <person name="Perlinska-Lenart U."/>
            <person name="Aleksandrzak-Piekarczyk T."/>
            <person name="Szatraj K."/>
            <person name="Zielenkiewicz U."/>
            <person name="Pilsyk S."/>
            <person name="Malc E."/>
            <person name="Mieczkowski P."/>
            <person name="Kruszewska J.S."/>
            <person name="Biernat P."/>
            <person name="Pawlowska J."/>
        </authorList>
    </citation>
    <scope>NUCLEOTIDE SEQUENCE [LARGE SCALE GENOMIC DNA]</scope>
    <source>
        <strain evidence="4 5">CBS 142.35</strain>
    </source>
</reference>
<accession>A0A8H7VGG6</accession>
<proteinExistence type="predicted"/>
<evidence type="ECO:0000256" key="2">
    <source>
        <dbReference type="PROSITE-ProRule" id="PRU00267"/>
    </source>
</evidence>
<name>A0A8H7VGG6_9FUNG</name>
<comment type="caution">
    <text evidence="4">The sequence shown here is derived from an EMBL/GenBank/DDBJ whole genome shotgun (WGS) entry which is preliminary data.</text>
</comment>
<organism evidence="4 5">
    <name type="scientific">Circinella minor</name>
    <dbReference type="NCBI Taxonomy" id="1195481"/>
    <lineage>
        <taxon>Eukaryota</taxon>
        <taxon>Fungi</taxon>
        <taxon>Fungi incertae sedis</taxon>
        <taxon>Mucoromycota</taxon>
        <taxon>Mucoromycotina</taxon>
        <taxon>Mucoromycetes</taxon>
        <taxon>Mucorales</taxon>
        <taxon>Lichtheimiaceae</taxon>
        <taxon>Circinella</taxon>
    </lineage>
</organism>
<keyword evidence="2" id="KW-0539">Nucleus</keyword>